<protein>
    <submittedName>
        <fullName evidence="3">FAD-binding oxidoreductase</fullName>
    </submittedName>
</protein>
<dbReference type="GO" id="GO:0016491">
    <property type="term" value="F:oxidoreductase activity"/>
    <property type="evidence" value="ECO:0007669"/>
    <property type="project" value="UniProtKB-KW"/>
</dbReference>
<proteinExistence type="predicted"/>
<dbReference type="Gene3D" id="3.30.9.10">
    <property type="entry name" value="D-Amino Acid Oxidase, subunit A, domain 2"/>
    <property type="match status" value="1"/>
</dbReference>
<accession>A0A5C5Q067</accession>
<evidence type="ECO:0000313" key="3">
    <source>
        <dbReference type="EMBL" id="TWR96640.1"/>
    </source>
</evidence>
<feature type="domain" description="FAD dependent oxidoreductase" evidence="2">
    <location>
        <begin position="7"/>
        <end position="397"/>
    </location>
</feature>
<reference evidence="3 4" key="1">
    <citation type="submission" date="2019-06" db="EMBL/GenBank/DDBJ databases">
        <title>Pseudomonas bimorpha sp. nov. isolated from bovine raw milk and skim milk concentrate.</title>
        <authorList>
            <person name="Hofmann K."/>
            <person name="Huptas C."/>
            <person name="Doll E."/>
            <person name="Scherer S."/>
            <person name="Wenning M."/>
        </authorList>
    </citation>
    <scope>NUCLEOTIDE SEQUENCE [LARGE SCALE GENOMIC DNA]</scope>
    <source>
        <strain evidence="3 4">DSM 108990</strain>
    </source>
</reference>
<sequence length="415" mass="44790">MKLPNSYAVIGAGLIGLCTALELLHRGCRVTLVEQDSPGKGASFGNAGFIASELIDPLATGQNIRNAWSMLRDPQGALALPIKNLSQSLPWMIRFALSARPNAVEAGRESLARLLQPAVPAWKNLLGREGLGQHLHQTHYMRVWEKSEGVGAARAEQAFYNDWGIPAHFADSEQVANVEPALRGRVHHAVLLPDAHRVGDPYTLSQALLKRFIEHGGVLLQEQVLSLRPLGSQVELVTNRAAHTFSKAIVCGGAHSSGLLKTLGIRVPLMAERGYHLNLAKVHGVINGPICSAERNVFISPLEGGLRIVGFSELGGVHLPANPARYAILRHHLGALLPQTQPYLEQAGEWMGMRPTLPDSLPVIDTHPDCPQIGFAFGHQHAGLTLAAVTGQLISDRMTGGVDSIDLRAYGITRF</sequence>
<dbReference type="EMBL" id="VFIP01000010">
    <property type="protein sequence ID" value="TWR96640.1"/>
    <property type="molecule type" value="Genomic_DNA"/>
</dbReference>
<organism evidence="3 4">
    <name type="scientific">Pseudomonas saxonica</name>
    <dbReference type="NCBI Taxonomy" id="2600598"/>
    <lineage>
        <taxon>Bacteria</taxon>
        <taxon>Pseudomonadati</taxon>
        <taxon>Pseudomonadota</taxon>
        <taxon>Gammaproteobacteria</taxon>
        <taxon>Pseudomonadales</taxon>
        <taxon>Pseudomonadaceae</taxon>
        <taxon>Pseudomonas</taxon>
    </lineage>
</organism>
<dbReference type="Gene3D" id="3.50.50.60">
    <property type="entry name" value="FAD/NAD(P)-binding domain"/>
    <property type="match status" value="2"/>
</dbReference>
<dbReference type="OrthoDB" id="9805337at2"/>
<dbReference type="Proteomes" id="UP000317901">
    <property type="component" value="Unassembled WGS sequence"/>
</dbReference>
<evidence type="ECO:0000259" key="2">
    <source>
        <dbReference type="Pfam" id="PF01266"/>
    </source>
</evidence>
<name>A0A5C5Q067_9PSED</name>
<dbReference type="PANTHER" id="PTHR13847:SF289">
    <property type="entry name" value="GLYCINE OXIDASE"/>
    <property type="match status" value="1"/>
</dbReference>
<comment type="caution">
    <text evidence="3">The sequence shown here is derived from an EMBL/GenBank/DDBJ whole genome shotgun (WGS) entry which is preliminary data.</text>
</comment>
<dbReference type="InterPro" id="IPR006076">
    <property type="entry name" value="FAD-dep_OxRdtase"/>
</dbReference>
<dbReference type="Pfam" id="PF01266">
    <property type="entry name" value="DAO"/>
    <property type="match status" value="1"/>
</dbReference>
<evidence type="ECO:0000256" key="1">
    <source>
        <dbReference type="ARBA" id="ARBA00023002"/>
    </source>
</evidence>
<keyword evidence="1" id="KW-0560">Oxidoreductase</keyword>
<gene>
    <name evidence="3" type="ORF">FJD37_07245</name>
</gene>
<dbReference type="SUPFAM" id="SSF54373">
    <property type="entry name" value="FAD-linked reductases, C-terminal domain"/>
    <property type="match status" value="1"/>
</dbReference>
<evidence type="ECO:0000313" key="4">
    <source>
        <dbReference type="Proteomes" id="UP000317901"/>
    </source>
</evidence>
<dbReference type="PANTHER" id="PTHR13847">
    <property type="entry name" value="SARCOSINE DEHYDROGENASE-RELATED"/>
    <property type="match status" value="1"/>
</dbReference>
<dbReference type="RefSeq" id="WP_146425633.1">
    <property type="nucleotide sequence ID" value="NZ_VFIP01000010.1"/>
</dbReference>
<dbReference type="AlphaFoldDB" id="A0A5C5Q067"/>
<dbReference type="InterPro" id="IPR036188">
    <property type="entry name" value="FAD/NAD-bd_sf"/>
</dbReference>
<dbReference type="SUPFAM" id="SSF51905">
    <property type="entry name" value="FAD/NAD(P)-binding domain"/>
    <property type="match status" value="1"/>
</dbReference>
<dbReference type="GO" id="GO:0005737">
    <property type="term" value="C:cytoplasm"/>
    <property type="evidence" value="ECO:0007669"/>
    <property type="project" value="TreeGrafter"/>
</dbReference>